<dbReference type="EMBL" id="CP006272">
    <property type="protein sequence ID" value="AGZ41796.1"/>
    <property type="molecule type" value="Genomic_DNA"/>
</dbReference>
<dbReference type="HOGENOM" id="CLU_020413_1_1_11"/>
<reference evidence="2 3" key="1">
    <citation type="journal article" date="2014" name="J. Biotechnol.">
        <title>Complete genome sequence of the actinobacterium Actinoplanes friuliensis HAG 010964, producer of the lipopeptide antibiotic friulimycin.</title>
        <authorList>
            <person name="Ruckert C."/>
            <person name="Szczepanowski R."/>
            <person name="Albersmeier A."/>
            <person name="Goesmann A."/>
            <person name="Fischer N."/>
            <person name="Steinkamper A."/>
            <person name="Puhler A."/>
            <person name="Biener R."/>
            <person name="Schwartz D."/>
            <person name="Kalinowski J."/>
        </authorList>
    </citation>
    <scope>NUCLEOTIDE SEQUENCE [LARGE SCALE GENOMIC DNA]</scope>
    <source>
        <strain evidence="2 3">DSM 7358</strain>
    </source>
</reference>
<dbReference type="InterPro" id="IPR045079">
    <property type="entry name" value="Oxoprolinase-like"/>
</dbReference>
<gene>
    <name evidence="2" type="ORF">AFR_17590</name>
</gene>
<dbReference type="PATRIC" id="fig|1246995.3.peg.3565"/>
<dbReference type="PANTHER" id="PTHR11365">
    <property type="entry name" value="5-OXOPROLINASE RELATED"/>
    <property type="match status" value="1"/>
</dbReference>
<dbReference type="GO" id="GO:0006749">
    <property type="term" value="P:glutathione metabolic process"/>
    <property type="evidence" value="ECO:0007669"/>
    <property type="project" value="TreeGrafter"/>
</dbReference>
<name>U5W1K5_9ACTN</name>
<dbReference type="Pfam" id="PF02538">
    <property type="entry name" value="Hydantoinase_B"/>
    <property type="match status" value="1"/>
</dbReference>
<dbReference type="AlphaFoldDB" id="U5W1K5"/>
<evidence type="ECO:0000313" key="2">
    <source>
        <dbReference type="EMBL" id="AGZ41796.1"/>
    </source>
</evidence>
<evidence type="ECO:0000313" key="3">
    <source>
        <dbReference type="Proteomes" id="UP000017746"/>
    </source>
</evidence>
<feature type="domain" description="Hydantoinase B/oxoprolinase" evidence="1">
    <location>
        <begin position="18"/>
        <end position="537"/>
    </location>
</feature>
<dbReference type="GO" id="GO:0005829">
    <property type="term" value="C:cytosol"/>
    <property type="evidence" value="ECO:0007669"/>
    <property type="project" value="TreeGrafter"/>
</dbReference>
<keyword evidence="3" id="KW-1185">Reference proteome</keyword>
<evidence type="ECO:0000259" key="1">
    <source>
        <dbReference type="Pfam" id="PF02538"/>
    </source>
</evidence>
<proteinExistence type="predicted"/>
<dbReference type="InterPro" id="IPR003692">
    <property type="entry name" value="Hydantoinase_B"/>
</dbReference>
<protein>
    <submittedName>
        <fullName evidence="2">5-oxoprolinase</fullName>
    </submittedName>
</protein>
<dbReference type="KEGG" id="afs:AFR_17590"/>
<dbReference type="OrthoDB" id="102473at2"/>
<dbReference type="eggNOG" id="COG0146">
    <property type="taxonomic scope" value="Bacteria"/>
</dbReference>
<organism evidence="2 3">
    <name type="scientific">Actinoplanes friuliensis DSM 7358</name>
    <dbReference type="NCBI Taxonomy" id="1246995"/>
    <lineage>
        <taxon>Bacteria</taxon>
        <taxon>Bacillati</taxon>
        <taxon>Actinomycetota</taxon>
        <taxon>Actinomycetes</taxon>
        <taxon>Micromonosporales</taxon>
        <taxon>Micromonosporaceae</taxon>
        <taxon>Actinoplanes</taxon>
    </lineage>
</organism>
<dbReference type="GO" id="GO:0017168">
    <property type="term" value="F:5-oxoprolinase (ATP-hydrolyzing) activity"/>
    <property type="evidence" value="ECO:0007669"/>
    <property type="project" value="TreeGrafter"/>
</dbReference>
<dbReference type="PANTHER" id="PTHR11365:SF23">
    <property type="entry name" value="HYPOTHETICAL 5-OXOPROLINASE (EUROFUNG)-RELATED"/>
    <property type="match status" value="1"/>
</dbReference>
<dbReference type="RefSeq" id="WP_023362065.1">
    <property type="nucleotide sequence ID" value="NC_022657.1"/>
</dbReference>
<sequence length="623" mass="68218">MARIVERDTTPLARADVDPVTLDLVENGLRNARYEMDEVLFRTALSPGIREQHDEFPLIADASGKMVVGQFGLSIPDFLAGFDGDIGEGDVLLTSDPYACGAAISHANDWLVVLPIYVDGRVVGWASMFGHMSDVGGKTPSSMPTDARTIYEEGVVIPPFKLYENGKVNEDALRIILNQVRVPDWNRADLNGLVAACRTAARRVQEMCARFGTATYLSALDDLLQRNHDAMKVLLQVVFEEGRTLSFTDYICDDGVGFGPYELKLSLTRTGEKVHLDFTGSSPQAAGPINYYLNENLARMFFGIYMITVADPQILWNDGFYPLVDVTIPDGSYWKPKHPAALNARNHGIGRVFDLFGGLLGQTNPALLNAAGFSSSPHFMYSGNYSGGDRKGEWFQLYSIGFGGIPGRPLGDGPDGHSLWPSFVNIPCEFLESYYPLRIEKWETLADTGGAGLHRGGNGVDVAYRFLEPGTIAIHDDRWLMYPWGVNGGTPGARGRKWIDRAGGEREILPSKCHDVPVHPGDVLHFVTWGGGGWGDPLERDPALVGLEVRRGLVSSDGARRYGVVTDDGGAVDTDGTEDLRRRLRAGRPDELPVFDMGPGLDEILARCEEETGLPAPTRPVWT</sequence>
<accession>U5W1K5</accession>
<dbReference type="STRING" id="1246995.AFR_17590"/>
<dbReference type="Proteomes" id="UP000017746">
    <property type="component" value="Chromosome"/>
</dbReference>